<accession>A0A284RZV3</accession>
<sequence>MPSAGTPAFLSLSNPQASQCYAYFEGTYPLSGQVHTEEDATLTCVEEERYPTLIIKQKLFTVDSTYKYRKMGPSPVTAAETKDLVQKVIKPRYSCTQCSSSIQNQDCIFLGWGKHCNNCKAASKSLCLFCAEPVQRYLARKELASFIEATPKYVQAAIHRSNMALQVFKSSANNAALAGQQFQQTLEETYFLCLHVLTNEGEEALKGVIFDESGLTEQLHEALKMLDAMSRILFALYSPLNVFCPPFVMGPVNQNTTQTMLNEFFVTLSSNVDASSSSTITDLAAHLCNESPGIETTVDLGDRETHVSPPSSPHESGKALPVPYVKESGEVSPFGLQTGELSIVPGTPGADTDYKEVSFLWESHNESPDFVDNDEETPKAPPKNCCAQKAGASIPNVKKTLGRNDIV</sequence>
<gene>
    <name evidence="2" type="ORF">ARMOST_17740</name>
</gene>
<proteinExistence type="predicted"/>
<name>A0A284RZV3_ARMOS</name>
<evidence type="ECO:0000256" key="1">
    <source>
        <dbReference type="SAM" id="MobiDB-lite"/>
    </source>
</evidence>
<dbReference type="Proteomes" id="UP000219338">
    <property type="component" value="Unassembled WGS sequence"/>
</dbReference>
<evidence type="ECO:0000313" key="2">
    <source>
        <dbReference type="EMBL" id="SJL14284.1"/>
    </source>
</evidence>
<reference evidence="3" key="1">
    <citation type="journal article" date="2017" name="Nat. Ecol. Evol.">
        <title>Genome expansion and lineage-specific genetic innovations in the forest pathogenic fungi Armillaria.</title>
        <authorList>
            <person name="Sipos G."/>
            <person name="Prasanna A.N."/>
            <person name="Walter M.C."/>
            <person name="O'Connor E."/>
            <person name="Balint B."/>
            <person name="Krizsan K."/>
            <person name="Kiss B."/>
            <person name="Hess J."/>
            <person name="Varga T."/>
            <person name="Slot J."/>
            <person name="Riley R."/>
            <person name="Boka B."/>
            <person name="Rigling D."/>
            <person name="Barry K."/>
            <person name="Lee J."/>
            <person name="Mihaltcheva S."/>
            <person name="LaButti K."/>
            <person name="Lipzen A."/>
            <person name="Waldron R."/>
            <person name="Moloney N.M."/>
            <person name="Sperisen C."/>
            <person name="Kredics L."/>
            <person name="Vagvoelgyi C."/>
            <person name="Patrignani A."/>
            <person name="Fitzpatrick D."/>
            <person name="Nagy I."/>
            <person name="Doyle S."/>
            <person name="Anderson J.B."/>
            <person name="Grigoriev I.V."/>
            <person name="Gueldener U."/>
            <person name="Muensterkoetter M."/>
            <person name="Nagy L.G."/>
        </authorList>
    </citation>
    <scope>NUCLEOTIDE SEQUENCE [LARGE SCALE GENOMIC DNA]</scope>
    <source>
        <strain evidence="3">C18/9</strain>
    </source>
</reference>
<protein>
    <submittedName>
        <fullName evidence="2">Uncharacterized protein</fullName>
    </submittedName>
</protein>
<organism evidence="2 3">
    <name type="scientific">Armillaria ostoyae</name>
    <name type="common">Armillaria root rot fungus</name>
    <dbReference type="NCBI Taxonomy" id="47428"/>
    <lineage>
        <taxon>Eukaryota</taxon>
        <taxon>Fungi</taxon>
        <taxon>Dikarya</taxon>
        <taxon>Basidiomycota</taxon>
        <taxon>Agaricomycotina</taxon>
        <taxon>Agaricomycetes</taxon>
        <taxon>Agaricomycetidae</taxon>
        <taxon>Agaricales</taxon>
        <taxon>Marasmiineae</taxon>
        <taxon>Physalacriaceae</taxon>
        <taxon>Armillaria</taxon>
    </lineage>
</organism>
<keyword evidence="3" id="KW-1185">Reference proteome</keyword>
<dbReference type="EMBL" id="FUEG01000023">
    <property type="protein sequence ID" value="SJL14284.1"/>
    <property type="molecule type" value="Genomic_DNA"/>
</dbReference>
<feature type="region of interest" description="Disordered" evidence="1">
    <location>
        <begin position="366"/>
        <end position="388"/>
    </location>
</feature>
<dbReference type="AlphaFoldDB" id="A0A284RZV3"/>
<evidence type="ECO:0000313" key="3">
    <source>
        <dbReference type="Proteomes" id="UP000219338"/>
    </source>
</evidence>